<sequence>MKELPTYSEVGTTRRNSSWCSPRRLAAIGLGAVIGLQTLAAVKDSDTVAEAVYDTAVDVKWALTPLSSCPRKRALQLMSRQPVIDGHVDLEILSRWYYANDVEAFDLRKETRGQVDFPRMREGRMGGFFHSVFVPCPEDDGFDSQNQSNFTTPTWRVRDTLEQIDTARLLIDKYSDEFSLTLTAKEWRKAMKRGKFGGMLGVEGGHQIGSSLSSIRTYFDLGVRYMTLTHTCHSPLADSCGYVEHPSPDDLDAANAPLKPRWNGLSHFGRTAIREMNRLGMMVDVSHTSPKTASDALSHSLAPVIFSHSNARGVHSHSRNIPDAILRRIGSLNPSRRGKFNLSSDGEEGRGWGADSGEVDKPVLGGDVLIMLNFSPTFVSEWSDGSGLRSNVSLVADHADYIGRLAGREHVGIGSDFDGIDAVPEGLEDVSKYPNLVTELLRRGWSDKEVMGLTSGNLLRILEKVERTARKLRHEKPAYEIFEGRTDLVKHDSPPS</sequence>
<keyword evidence="1" id="KW-0645">Protease</keyword>
<evidence type="ECO:0000313" key="3">
    <source>
        <dbReference type="Proteomes" id="UP000237144"/>
    </source>
</evidence>
<organism evidence="2 3">
    <name type="scientific">Rhodotorula taiwanensis</name>
    <dbReference type="NCBI Taxonomy" id="741276"/>
    <lineage>
        <taxon>Eukaryota</taxon>
        <taxon>Fungi</taxon>
        <taxon>Dikarya</taxon>
        <taxon>Basidiomycota</taxon>
        <taxon>Pucciniomycotina</taxon>
        <taxon>Microbotryomycetes</taxon>
        <taxon>Sporidiobolales</taxon>
        <taxon>Sporidiobolaceae</taxon>
        <taxon>Rhodotorula</taxon>
    </lineage>
</organism>
<comment type="similarity">
    <text evidence="1">Belongs to the metallo-dependent hydrolases superfamily. Peptidase M19 family.</text>
</comment>
<dbReference type="Gene3D" id="3.20.20.140">
    <property type="entry name" value="Metal-dependent hydrolases"/>
    <property type="match status" value="2"/>
</dbReference>
<reference evidence="2 3" key="1">
    <citation type="journal article" date="2018" name="Front. Microbiol.">
        <title>Prospects for Fungal Bioremediation of Acidic Radioactive Waste Sites: Characterization and Genome Sequence of Rhodotorula taiwanensis MD1149.</title>
        <authorList>
            <person name="Tkavc R."/>
            <person name="Matrosova V.Y."/>
            <person name="Grichenko O.E."/>
            <person name="Gostincar C."/>
            <person name="Volpe R.P."/>
            <person name="Klimenkova P."/>
            <person name="Gaidamakova E.K."/>
            <person name="Zhou C.E."/>
            <person name="Stewart B.J."/>
            <person name="Lyman M.G."/>
            <person name="Malfatti S.A."/>
            <person name="Rubinfeld B."/>
            <person name="Courtot M."/>
            <person name="Singh J."/>
            <person name="Dalgard C.L."/>
            <person name="Hamilton T."/>
            <person name="Frey K.G."/>
            <person name="Gunde-Cimerman N."/>
            <person name="Dugan L."/>
            <person name="Daly M.J."/>
        </authorList>
    </citation>
    <scope>NUCLEOTIDE SEQUENCE [LARGE SCALE GENOMIC DNA]</scope>
    <source>
        <strain evidence="2 3">MD1149</strain>
    </source>
</reference>
<dbReference type="CDD" id="cd01301">
    <property type="entry name" value="rDP_like"/>
    <property type="match status" value="1"/>
</dbReference>
<dbReference type="PANTHER" id="PTHR10443:SF12">
    <property type="entry name" value="DIPEPTIDASE"/>
    <property type="match status" value="1"/>
</dbReference>
<proteinExistence type="inferred from homology"/>
<keyword evidence="1 2" id="KW-0224">Dipeptidase</keyword>
<dbReference type="InterPro" id="IPR032466">
    <property type="entry name" value="Metal_Hydrolase"/>
</dbReference>
<evidence type="ECO:0000313" key="2">
    <source>
        <dbReference type="EMBL" id="POY71301.1"/>
    </source>
</evidence>
<dbReference type="Proteomes" id="UP000237144">
    <property type="component" value="Unassembled WGS sequence"/>
</dbReference>
<dbReference type="PROSITE" id="PS51365">
    <property type="entry name" value="RENAL_DIPEPTIDASE_2"/>
    <property type="match status" value="1"/>
</dbReference>
<keyword evidence="1" id="KW-0479">Metal-binding</keyword>
<dbReference type="OrthoDB" id="445695at2759"/>
<keyword evidence="1" id="KW-0862">Zinc</keyword>
<dbReference type="SUPFAM" id="SSF51556">
    <property type="entry name" value="Metallo-dependent hydrolases"/>
    <property type="match status" value="1"/>
</dbReference>
<comment type="catalytic activity">
    <reaction evidence="1">
        <text>an L-aminoacyl-L-amino acid + H2O = 2 an L-alpha-amino acid</text>
        <dbReference type="Rhea" id="RHEA:48940"/>
        <dbReference type="ChEBI" id="CHEBI:15377"/>
        <dbReference type="ChEBI" id="CHEBI:59869"/>
        <dbReference type="ChEBI" id="CHEBI:77460"/>
        <dbReference type="EC" id="3.4.13.19"/>
    </reaction>
</comment>
<protein>
    <recommendedName>
        <fullName evidence="1">Dipeptidase</fullName>
        <ecNumber evidence="1">3.4.13.19</ecNumber>
    </recommendedName>
</protein>
<dbReference type="EC" id="3.4.13.19" evidence="1"/>
<dbReference type="Pfam" id="PF01244">
    <property type="entry name" value="Peptidase_M19"/>
    <property type="match status" value="2"/>
</dbReference>
<dbReference type="PANTHER" id="PTHR10443">
    <property type="entry name" value="MICROSOMAL DIPEPTIDASE"/>
    <property type="match status" value="1"/>
</dbReference>
<dbReference type="AlphaFoldDB" id="A0A2S5B3N0"/>
<dbReference type="GO" id="GO:0006508">
    <property type="term" value="P:proteolysis"/>
    <property type="evidence" value="ECO:0007669"/>
    <property type="project" value="UniProtKB-KW"/>
</dbReference>
<comment type="caution">
    <text evidence="2">The sequence shown here is derived from an EMBL/GenBank/DDBJ whole genome shotgun (WGS) entry which is preliminary data.</text>
</comment>
<dbReference type="GO" id="GO:0046872">
    <property type="term" value="F:metal ion binding"/>
    <property type="evidence" value="ECO:0007669"/>
    <property type="project" value="UniProtKB-UniRule"/>
</dbReference>
<keyword evidence="3" id="KW-1185">Reference proteome</keyword>
<evidence type="ECO:0000256" key="1">
    <source>
        <dbReference type="RuleBase" id="RU341113"/>
    </source>
</evidence>
<keyword evidence="1" id="KW-0482">Metalloprotease</keyword>
<accession>A0A2S5B3N0</accession>
<dbReference type="GO" id="GO:0070573">
    <property type="term" value="F:metallodipeptidase activity"/>
    <property type="evidence" value="ECO:0007669"/>
    <property type="project" value="InterPro"/>
</dbReference>
<dbReference type="STRING" id="741276.A0A2S5B3N0"/>
<gene>
    <name evidence="2" type="ORF">BMF94_5613</name>
</gene>
<keyword evidence="1 2" id="KW-0378">Hydrolase</keyword>
<name>A0A2S5B3N0_9BASI</name>
<dbReference type="EMBL" id="PJQD01000085">
    <property type="protein sequence ID" value="POY71301.1"/>
    <property type="molecule type" value="Genomic_DNA"/>
</dbReference>
<comment type="cofactor">
    <cofactor evidence="1">
        <name>Zn(2+)</name>
        <dbReference type="ChEBI" id="CHEBI:29105"/>
    </cofactor>
</comment>
<dbReference type="InterPro" id="IPR008257">
    <property type="entry name" value="Pept_M19"/>
</dbReference>